<protein>
    <submittedName>
        <fullName evidence="2">Uncharacterized protein</fullName>
    </submittedName>
</protein>
<name>A0A9P8UPP0_9PEZI</name>
<reference evidence="2" key="1">
    <citation type="journal article" date="2021" name="Nat. Commun.">
        <title>Genetic determinants of endophytism in the Arabidopsis root mycobiome.</title>
        <authorList>
            <person name="Mesny F."/>
            <person name="Miyauchi S."/>
            <person name="Thiergart T."/>
            <person name="Pickel B."/>
            <person name="Atanasova L."/>
            <person name="Karlsson M."/>
            <person name="Huettel B."/>
            <person name="Barry K.W."/>
            <person name="Haridas S."/>
            <person name="Chen C."/>
            <person name="Bauer D."/>
            <person name="Andreopoulos W."/>
            <person name="Pangilinan J."/>
            <person name="LaButti K."/>
            <person name="Riley R."/>
            <person name="Lipzen A."/>
            <person name="Clum A."/>
            <person name="Drula E."/>
            <person name="Henrissat B."/>
            <person name="Kohler A."/>
            <person name="Grigoriev I.V."/>
            <person name="Martin F.M."/>
            <person name="Hacquard S."/>
        </authorList>
    </citation>
    <scope>NUCLEOTIDE SEQUENCE</scope>
    <source>
        <strain evidence="2">MPI-SDFR-AT-0073</strain>
    </source>
</reference>
<dbReference type="Proteomes" id="UP000758603">
    <property type="component" value="Unassembled WGS sequence"/>
</dbReference>
<feature type="region of interest" description="Disordered" evidence="1">
    <location>
        <begin position="29"/>
        <end position="63"/>
    </location>
</feature>
<proteinExistence type="predicted"/>
<accession>A0A9P8UPP0</accession>
<evidence type="ECO:0000313" key="3">
    <source>
        <dbReference type="Proteomes" id="UP000758603"/>
    </source>
</evidence>
<dbReference type="RefSeq" id="XP_045960091.1">
    <property type="nucleotide sequence ID" value="XM_046102561.1"/>
</dbReference>
<evidence type="ECO:0000256" key="1">
    <source>
        <dbReference type="SAM" id="MobiDB-lite"/>
    </source>
</evidence>
<comment type="caution">
    <text evidence="2">The sequence shown here is derived from an EMBL/GenBank/DDBJ whole genome shotgun (WGS) entry which is preliminary data.</text>
</comment>
<evidence type="ECO:0000313" key="2">
    <source>
        <dbReference type="EMBL" id="KAH6655826.1"/>
    </source>
</evidence>
<dbReference type="GeneID" id="70131453"/>
<dbReference type="EMBL" id="JAGPXC010000003">
    <property type="protein sequence ID" value="KAH6655826.1"/>
    <property type="molecule type" value="Genomic_DNA"/>
</dbReference>
<gene>
    <name evidence="2" type="ORF">BKA67DRAFT_561957</name>
</gene>
<organism evidence="2 3">
    <name type="scientific">Truncatella angustata</name>
    <dbReference type="NCBI Taxonomy" id="152316"/>
    <lineage>
        <taxon>Eukaryota</taxon>
        <taxon>Fungi</taxon>
        <taxon>Dikarya</taxon>
        <taxon>Ascomycota</taxon>
        <taxon>Pezizomycotina</taxon>
        <taxon>Sordariomycetes</taxon>
        <taxon>Xylariomycetidae</taxon>
        <taxon>Amphisphaeriales</taxon>
        <taxon>Sporocadaceae</taxon>
        <taxon>Truncatella</taxon>
    </lineage>
</organism>
<sequence>MPCRPLTVTTVGLQRYQLNWSCRCARARLHQHQRAPSDKQTKRLCPNELEQDGSMRLNLPRKR</sequence>
<dbReference type="AlphaFoldDB" id="A0A9P8UPP0"/>
<keyword evidence="3" id="KW-1185">Reference proteome</keyword>